<evidence type="ECO:0000313" key="3">
    <source>
        <dbReference type="Proteomes" id="UP001597024"/>
    </source>
</evidence>
<organism evidence="2 3">
    <name type="scientific">Streptosporangium algeriense</name>
    <dbReference type="NCBI Taxonomy" id="1682748"/>
    <lineage>
        <taxon>Bacteria</taxon>
        <taxon>Bacillati</taxon>
        <taxon>Actinomycetota</taxon>
        <taxon>Actinomycetes</taxon>
        <taxon>Streptosporangiales</taxon>
        <taxon>Streptosporangiaceae</taxon>
        <taxon>Streptosporangium</taxon>
    </lineage>
</organism>
<keyword evidence="3" id="KW-1185">Reference proteome</keyword>
<keyword evidence="1" id="KW-1133">Transmembrane helix</keyword>
<dbReference type="EMBL" id="JBHTHX010000989">
    <property type="protein sequence ID" value="MFD0887595.1"/>
    <property type="molecule type" value="Genomic_DNA"/>
</dbReference>
<keyword evidence="1" id="KW-0812">Transmembrane</keyword>
<gene>
    <name evidence="2" type="ORF">ACFQ08_23900</name>
</gene>
<keyword evidence="1" id="KW-0472">Membrane</keyword>
<feature type="transmembrane region" description="Helical" evidence="1">
    <location>
        <begin position="83"/>
        <end position="101"/>
    </location>
</feature>
<feature type="transmembrane region" description="Helical" evidence="1">
    <location>
        <begin position="53"/>
        <end position="71"/>
    </location>
</feature>
<dbReference type="Proteomes" id="UP001597024">
    <property type="component" value="Unassembled WGS sequence"/>
</dbReference>
<evidence type="ECO:0000313" key="2">
    <source>
        <dbReference type="EMBL" id="MFD0887595.1"/>
    </source>
</evidence>
<protein>
    <submittedName>
        <fullName evidence="2">Uncharacterized protein</fullName>
    </submittedName>
</protein>
<comment type="caution">
    <text evidence="2">The sequence shown here is derived from an EMBL/GenBank/DDBJ whole genome shotgun (WGS) entry which is preliminary data.</text>
</comment>
<dbReference type="PROSITE" id="PS51257">
    <property type="entry name" value="PROKAR_LIPOPROTEIN"/>
    <property type="match status" value="1"/>
</dbReference>
<proteinExistence type="predicted"/>
<name>A0ABW3DUT6_9ACTN</name>
<accession>A0ABW3DUT6</accession>
<feature type="transmembrane region" description="Helical" evidence="1">
    <location>
        <begin position="12"/>
        <end position="33"/>
    </location>
</feature>
<sequence length="110" mass="11700">MAKGLVQVDFGVVQVAVLGVACLVAGIGVYTLATNRLPPLFFLRIAHYAPRRYGWGVLLIAAFGFTSTLGADVAEPGSWPDMALFALSCGFFVSGTGLVMSSTKRSRRPF</sequence>
<reference evidence="3" key="1">
    <citation type="journal article" date="2019" name="Int. J. Syst. Evol. Microbiol.">
        <title>The Global Catalogue of Microorganisms (GCM) 10K type strain sequencing project: providing services to taxonomists for standard genome sequencing and annotation.</title>
        <authorList>
            <consortium name="The Broad Institute Genomics Platform"/>
            <consortium name="The Broad Institute Genome Sequencing Center for Infectious Disease"/>
            <person name="Wu L."/>
            <person name="Ma J."/>
        </authorList>
    </citation>
    <scope>NUCLEOTIDE SEQUENCE [LARGE SCALE GENOMIC DNA]</scope>
    <source>
        <strain evidence="3">CCUG 62974</strain>
    </source>
</reference>
<evidence type="ECO:0000256" key="1">
    <source>
        <dbReference type="SAM" id="Phobius"/>
    </source>
</evidence>